<accession>A0AA39KMI0</accession>
<feature type="domain" description="HTH CENPB-type" evidence="4">
    <location>
        <begin position="72"/>
        <end position="144"/>
    </location>
</feature>
<keyword evidence="3" id="KW-0238">DNA-binding</keyword>
<dbReference type="InterPro" id="IPR050863">
    <property type="entry name" value="CenT-Element_Derived"/>
</dbReference>
<dbReference type="InterPro" id="IPR004875">
    <property type="entry name" value="DDE_SF_endonuclease_dom"/>
</dbReference>
<dbReference type="Pfam" id="PF03221">
    <property type="entry name" value="HTH_Tnp_Tc5"/>
    <property type="match status" value="1"/>
</dbReference>
<evidence type="ECO:0000256" key="1">
    <source>
        <dbReference type="ARBA" id="ARBA00004123"/>
    </source>
</evidence>
<dbReference type="GO" id="GO:0005634">
    <property type="term" value="C:nucleus"/>
    <property type="evidence" value="ECO:0007669"/>
    <property type="project" value="UniProtKB-SubCell"/>
</dbReference>
<evidence type="ECO:0000259" key="4">
    <source>
        <dbReference type="PROSITE" id="PS51253"/>
    </source>
</evidence>
<evidence type="ECO:0000256" key="3">
    <source>
        <dbReference type="ARBA" id="ARBA00023125"/>
    </source>
</evidence>
<comment type="subcellular location">
    <subcellularLocation>
        <location evidence="1">Nucleus</location>
    </subcellularLocation>
</comment>
<reference evidence="5" key="2">
    <citation type="submission" date="2023-03" db="EMBL/GenBank/DDBJ databases">
        <authorList>
            <person name="Inwood S.N."/>
            <person name="Skelly J.G."/>
            <person name="Guhlin J."/>
            <person name="Harrop T.W.R."/>
            <person name="Goldson S.G."/>
            <person name="Dearden P.K."/>
        </authorList>
    </citation>
    <scope>NUCLEOTIDE SEQUENCE</scope>
    <source>
        <strain evidence="5">Lincoln</strain>
        <tissue evidence="5">Whole body</tissue>
    </source>
</reference>
<dbReference type="PROSITE" id="PS51253">
    <property type="entry name" value="HTH_CENPB"/>
    <property type="match status" value="1"/>
</dbReference>
<evidence type="ECO:0000256" key="2">
    <source>
        <dbReference type="ARBA" id="ARBA00010881"/>
    </source>
</evidence>
<dbReference type="PANTHER" id="PTHR19303:SF16">
    <property type="entry name" value="JERKY PROTEIN HOMOLOG-LIKE"/>
    <property type="match status" value="1"/>
</dbReference>
<comment type="caution">
    <text evidence="5">The sequence shown here is derived from an EMBL/GenBank/DDBJ whole genome shotgun (WGS) entry which is preliminary data.</text>
</comment>
<dbReference type="SUPFAM" id="SSF46689">
    <property type="entry name" value="Homeodomain-like"/>
    <property type="match status" value="1"/>
</dbReference>
<proteinExistence type="inferred from homology"/>
<dbReference type="InterPro" id="IPR006600">
    <property type="entry name" value="HTH_CenpB_DNA-bd_dom"/>
</dbReference>
<keyword evidence="6" id="KW-1185">Reference proteome</keyword>
<dbReference type="InterPro" id="IPR036388">
    <property type="entry name" value="WH-like_DNA-bd_sf"/>
</dbReference>
<dbReference type="AlphaFoldDB" id="A0AA39KMI0"/>
<dbReference type="Gene3D" id="1.10.10.10">
    <property type="entry name" value="Winged helix-like DNA-binding domain superfamily/Winged helix DNA-binding domain"/>
    <property type="match status" value="1"/>
</dbReference>
<organism evidence="5 6">
    <name type="scientific">Microctonus hyperodae</name>
    <name type="common">Parasitoid wasp</name>
    <dbReference type="NCBI Taxonomy" id="165561"/>
    <lineage>
        <taxon>Eukaryota</taxon>
        <taxon>Metazoa</taxon>
        <taxon>Ecdysozoa</taxon>
        <taxon>Arthropoda</taxon>
        <taxon>Hexapoda</taxon>
        <taxon>Insecta</taxon>
        <taxon>Pterygota</taxon>
        <taxon>Neoptera</taxon>
        <taxon>Endopterygota</taxon>
        <taxon>Hymenoptera</taxon>
        <taxon>Apocrita</taxon>
        <taxon>Ichneumonoidea</taxon>
        <taxon>Braconidae</taxon>
        <taxon>Euphorinae</taxon>
        <taxon>Microctonus</taxon>
    </lineage>
</organism>
<comment type="similarity">
    <text evidence="2">Belongs to the tigger transposable element derived protein family.</text>
</comment>
<dbReference type="GO" id="GO:0003677">
    <property type="term" value="F:DNA binding"/>
    <property type="evidence" value="ECO:0007669"/>
    <property type="project" value="UniProtKB-KW"/>
</dbReference>
<dbReference type="SMART" id="SM00674">
    <property type="entry name" value="CENPB"/>
    <property type="match status" value="1"/>
</dbReference>
<name>A0AA39KMI0_MICHY</name>
<dbReference type="Proteomes" id="UP001168972">
    <property type="component" value="Unassembled WGS sequence"/>
</dbReference>
<evidence type="ECO:0000313" key="5">
    <source>
        <dbReference type="EMBL" id="KAK0166899.1"/>
    </source>
</evidence>
<dbReference type="EMBL" id="JAQQBR010001832">
    <property type="protein sequence ID" value="KAK0166899.1"/>
    <property type="molecule type" value="Genomic_DNA"/>
</dbReference>
<protein>
    <recommendedName>
        <fullName evidence="4">HTH CENPB-type domain-containing protein</fullName>
    </recommendedName>
</protein>
<dbReference type="InterPro" id="IPR009057">
    <property type="entry name" value="Homeodomain-like_sf"/>
</dbReference>
<dbReference type="Gene3D" id="1.10.10.60">
    <property type="entry name" value="Homeodomain-like"/>
    <property type="match status" value="1"/>
</dbReference>
<dbReference type="Pfam" id="PF03184">
    <property type="entry name" value="DDE_1"/>
    <property type="match status" value="1"/>
</dbReference>
<sequence>MALNNNVNTKKRKHGTQLLSVKLHALHELKIGTPMIEVANKLKVTPRTVKNWVKNENKLMQWEEQHNDEVIERKRMRYTDNSLVDKATWLWFTEQRAAGVPIQGTTIQLQAKFFHTIFGGSKKFEASNGWLHKWQKRYNICGLSISNEKLSADTVAAEMYKIHFKNYIEMEELTPDQIFNCDETRLNYKMMPKTNVLSENDLETCGVKGRNEKVTVMACSNASGTLKFPLVVIGKYARPRAIKDLRLLPVYYKNQNSAWMNSSLFEEWFETEFVPKVTEFLISEGLPNKAILFIDNCPAHPTGLSNENIFIEFFPSNTTSLIQPMEQGCLQNLKMFYRQSLMRYIIDNVNCGETLTQSLQKITIKDVIFWIALAWENITRKTIRDSWKSLLPLSNNIDNEQSYIIEQLEDPIDPLPQLLKEFCEIIQHDDNYNDKVELDDVSTWFHSSNEILLEDCLNDEEIIDIIRDTDRSNDDRPPLIKSRKVTTYEAQKSLNNIIAYLDEYIISKETLSVLHDLKEAIKTKRLLLKST</sequence>
<evidence type="ECO:0000313" key="6">
    <source>
        <dbReference type="Proteomes" id="UP001168972"/>
    </source>
</evidence>
<gene>
    <name evidence="5" type="ORF">PV327_004370</name>
</gene>
<dbReference type="PANTHER" id="PTHR19303">
    <property type="entry name" value="TRANSPOSON"/>
    <property type="match status" value="1"/>
</dbReference>
<reference evidence="5" key="1">
    <citation type="journal article" date="2023" name="bioRxiv">
        <title>Scaffold-level genome assemblies of two parasitoid biocontrol wasps reveal the parthenogenesis mechanism and an associated novel virus.</title>
        <authorList>
            <person name="Inwood S."/>
            <person name="Skelly J."/>
            <person name="Guhlin J."/>
            <person name="Harrop T."/>
            <person name="Goldson S."/>
            <person name="Dearden P."/>
        </authorList>
    </citation>
    <scope>NUCLEOTIDE SEQUENCE</scope>
    <source>
        <strain evidence="5">Lincoln</strain>
        <tissue evidence="5">Whole body</tissue>
    </source>
</reference>